<reference evidence="1 2" key="1">
    <citation type="journal article" date="2019" name="Commun. Biol.">
        <title>The bagworm genome reveals a unique fibroin gene that provides high tensile strength.</title>
        <authorList>
            <person name="Kono N."/>
            <person name="Nakamura H."/>
            <person name="Ohtoshi R."/>
            <person name="Tomita M."/>
            <person name="Numata K."/>
            <person name="Arakawa K."/>
        </authorList>
    </citation>
    <scope>NUCLEOTIDE SEQUENCE [LARGE SCALE GENOMIC DNA]</scope>
</reference>
<protein>
    <submittedName>
        <fullName evidence="1">Uncharacterized protein</fullName>
    </submittedName>
</protein>
<dbReference type="EMBL" id="BGZK01000507">
    <property type="protein sequence ID" value="GBP47694.1"/>
    <property type="molecule type" value="Genomic_DNA"/>
</dbReference>
<gene>
    <name evidence="1" type="ORF">EVAR_28097_1</name>
</gene>
<sequence length="155" mass="17754">MVPICSPTRVWVTFVRAQARDSGAASSNRISTPTAPSDISFRLEIGCCPSKIIKLLFRVFYMFQCAIKFNLRIDYYDDIIIRQTDNHLAGAERRSELTFMECARVCDTRLERLAFLYRVHRTGVAAVLSNRSDLLRSRQSDIYDVAQTQYVMSLA</sequence>
<proteinExistence type="predicted"/>
<accession>A0A4C1WC16</accession>
<name>A0A4C1WC16_EUMVA</name>
<dbReference type="Proteomes" id="UP000299102">
    <property type="component" value="Unassembled WGS sequence"/>
</dbReference>
<organism evidence="1 2">
    <name type="scientific">Eumeta variegata</name>
    <name type="common">Bagworm moth</name>
    <name type="synonym">Eumeta japonica</name>
    <dbReference type="NCBI Taxonomy" id="151549"/>
    <lineage>
        <taxon>Eukaryota</taxon>
        <taxon>Metazoa</taxon>
        <taxon>Ecdysozoa</taxon>
        <taxon>Arthropoda</taxon>
        <taxon>Hexapoda</taxon>
        <taxon>Insecta</taxon>
        <taxon>Pterygota</taxon>
        <taxon>Neoptera</taxon>
        <taxon>Endopterygota</taxon>
        <taxon>Lepidoptera</taxon>
        <taxon>Glossata</taxon>
        <taxon>Ditrysia</taxon>
        <taxon>Tineoidea</taxon>
        <taxon>Psychidae</taxon>
        <taxon>Oiketicinae</taxon>
        <taxon>Eumeta</taxon>
    </lineage>
</organism>
<dbReference type="AlphaFoldDB" id="A0A4C1WC16"/>
<keyword evidence="2" id="KW-1185">Reference proteome</keyword>
<evidence type="ECO:0000313" key="1">
    <source>
        <dbReference type="EMBL" id="GBP47694.1"/>
    </source>
</evidence>
<evidence type="ECO:0000313" key="2">
    <source>
        <dbReference type="Proteomes" id="UP000299102"/>
    </source>
</evidence>
<comment type="caution">
    <text evidence="1">The sequence shown here is derived from an EMBL/GenBank/DDBJ whole genome shotgun (WGS) entry which is preliminary data.</text>
</comment>